<dbReference type="OrthoDB" id="9804333at2"/>
<dbReference type="GO" id="GO:0035312">
    <property type="term" value="F:5'-3' DNA exonuclease activity"/>
    <property type="evidence" value="ECO:0007669"/>
    <property type="project" value="TreeGrafter"/>
</dbReference>
<name>A0A4Q7J6W8_9PSEU</name>
<evidence type="ECO:0000313" key="3">
    <source>
        <dbReference type="Proteomes" id="UP000292003"/>
    </source>
</evidence>
<dbReference type="PANTHER" id="PTHR42924:SF3">
    <property type="entry name" value="POLYMERASE_HISTIDINOL PHOSPHATASE N-TERMINAL DOMAIN-CONTAINING PROTEIN"/>
    <property type="match status" value="1"/>
</dbReference>
<reference evidence="2 3" key="1">
    <citation type="submission" date="2019-02" db="EMBL/GenBank/DDBJ databases">
        <title>Draft genome sequence of Amycolatopsis sp. 8-3EHSu isolated from roots of Suaeda maritima.</title>
        <authorList>
            <person name="Duangmal K."/>
            <person name="Chantavorakit T."/>
        </authorList>
    </citation>
    <scope>NUCLEOTIDE SEQUENCE [LARGE SCALE GENOMIC DNA]</scope>
    <source>
        <strain evidence="2 3">8-3EHSu</strain>
    </source>
</reference>
<dbReference type="AlphaFoldDB" id="A0A4Q7J6W8"/>
<dbReference type="InterPro" id="IPR052018">
    <property type="entry name" value="PHP_domain"/>
</dbReference>
<dbReference type="CDD" id="cd07438">
    <property type="entry name" value="PHP_HisPPase_AMP"/>
    <property type="match status" value="1"/>
</dbReference>
<dbReference type="GO" id="GO:0004534">
    <property type="term" value="F:5'-3' RNA exonuclease activity"/>
    <property type="evidence" value="ECO:0007669"/>
    <property type="project" value="TreeGrafter"/>
</dbReference>
<dbReference type="InterPro" id="IPR004013">
    <property type="entry name" value="PHP_dom"/>
</dbReference>
<protein>
    <submittedName>
        <fullName evidence="2">PHP domain-containing protein</fullName>
    </submittedName>
</protein>
<keyword evidence="3" id="KW-1185">Reference proteome</keyword>
<sequence>MDVVRIDLHTHSAVSDGTDTPAELMAAAVRAGLDVIALTDHDTTAGWEQAQAALPPGLTLVRGAELSCVTGGEGRRIGVHMLAYLFDPVAPAVVTEQLRLRADRRARVRRMAERMAADGLPVDADEVLGALPADSPAGRPHLAQALVRAGLVDSVDQAFAEYLANGRGYYIPGADTLVADAIRMIADAGGVTVMAHPYARSRGATVSPETIAEFAALGMAGIEVDHPNHDEADRKELRGLAADLGLLVTGSSDYHGTNKTTALGAETTAPEVYEELVSLATGTRVVAG</sequence>
<accession>A0A4Q7J6W8</accession>
<gene>
    <name evidence="2" type="ORF">EWH70_16935</name>
</gene>
<organism evidence="2 3">
    <name type="scientific">Amycolatopsis suaedae</name>
    <dbReference type="NCBI Taxonomy" id="2510978"/>
    <lineage>
        <taxon>Bacteria</taxon>
        <taxon>Bacillati</taxon>
        <taxon>Actinomycetota</taxon>
        <taxon>Actinomycetes</taxon>
        <taxon>Pseudonocardiales</taxon>
        <taxon>Pseudonocardiaceae</taxon>
        <taxon>Amycolatopsis</taxon>
    </lineage>
</organism>
<dbReference type="SUPFAM" id="SSF89550">
    <property type="entry name" value="PHP domain-like"/>
    <property type="match status" value="1"/>
</dbReference>
<dbReference type="Gene3D" id="3.20.20.140">
    <property type="entry name" value="Metal-dependent hydrolases"/>
    <property type="match status" value="1"/>
</dbReference>
<evidence type="ECO:0000259" key="1">
    <source>
        <dbReference type="SMART" id="SM00481"/>
    </source>
</evidence>
<dbReference type="RefSeq" id="WP_130476386.1">
    <property type="nucleotide sequence ID" value="NZ_SFCC01000008.1"/>
</dbReference>
<dbReference type="InterPro" id="IPR003141">
    <property type="entry name" value="Pol/His_phosphatase_N"/>
</dbReference>
<dbReference type="EMBL" id="SFCC01000008">
    <property type="protein sequence ID" value="RZQ62648.1"/>
    <property type="molecule type" value="Genomic_DNA"/>
</dbReference>
<dbReference type="Proteomes" id="UP000292003">
    <property type="component" value="Unassembled WGS sequence"/>
</dbReference>
<evidence type="ECO:0000313" key="2">
    <source>
        <dbReference type="EMBL" id="RZQ62648.1"/>
    </source>
</evidence>
<dbReference type="Pfam" id="PF02811">
    <property type="entry name" value="PHP"/>
    <property type="match status" value="1"/>
</dbReference>
<dbReference type="PANTHER" id="PTHR42924">
    <property type="entry name" value="EXONUCLEASE"/>
    <property type="match status" value="1"/>
</dbReference>
<dbReference type="Gene3D" id="1.10.150.650">
    <property type="match status" value="1"/>
</dbReference>
<proteinExistence type="predicted"/>
<dbReference type="SMART" id="SM00481">
    <property type="entry name" value="POLIIIAc"/>
    <property type="match status" value="1"/>
</dbReference>
<comment type="caution">
    <text evidence="2">The sequence shown here is derived from an EMBL/GenBank/DDBJ whole genome shotgun (WGS) entry which is preliminary data.</text>
</comment>
<dbReference type="InterPro" id="IPR016195">
    <property type="entry name" value="Pol/histidinol_Pase-like"/>
</dbReference>
<feature type="domain" description="Polymerase/histidinol phosphatase N-terminal" evidence="1">
    <location>
        <begin position="6"/>
        <end position="70"/>
    </location>
</feature>